<comment type="caution">
    <text evidence="1">The sequence shown here is derived from an EMBL/GenBank/DDBJ whole genome shotgun (WGS) entry which is preliminary data.</text>
</comment>
<name>A0A0F9JAG1_9ZZZZ</name>
<dbReference type="AlphaFoldDB" id="A0A0F9JAG1"/>
<reference evidence="1" key="1">
    <citation type="journal article" date="2015" name="Nature">
        <title>Complex archaea that bridge the gap between prokaryotes and eukaryotes.</title>
        <authorList>
            <person name="Spang A."/>
            <person name="Saw J.H."/>
            <person name="Jorgensen S.L."/>
            <person name="Zaremba-Niedzwiedzka K."/>
            <person name="Martijn J."/>
            <person name="Lind A.E."/>
            <person name="van Eijk R."/>
            <person name="Schleper C."/>
            <person name="Guy L."/>
            <person name="Ettema T.J."/>
        </authorList>
    </citation>
    <scope>NUCLEOTIDE SEQUENCE</scope>
</reference>
<sequence length="79" mass="9038">MVLRIFKVLGKRPCVISVPLTFFRLAVMCLRLLPRYRHWSVAMAERMNQDLAFDHTEAAQDIAYNARTFAPTKTDVGAP</sequence>
<dbReference type="EMBL" id="LAZR01018521">
    <property type="protein sequence ID" value="KKL96097.1"/>
    <property type="molecule type" value="Genomic_DNA"/>
</dbReference>
<protein>
    <submittedName>
        <fullName evidence="1">Uncharacterized protein</fullName>
    </submittedName>
</protein>
<accession>A0A0F9JAG1</accession>
<evidence type="ECO:0000313" key="1">
    <source>
        <dbReference type="EMBL" id="KKL96097.1"/>
    </source>
</evidence>
<proteinExistence type="predicted"/>
<organism evidence="1">
    <name type="scientific">marine sediment metagenome</name>
    <dbReference type="NCBI Taxonomy" id="412755"/>
    <lineage>
        <taxon>unclassified sequences</taxon>
        <taxon>metagenomes</taxon>
        <taxon>ecological metagenomes</taxon>
    </lineage>
</organism>
<gene>
    <name evidence="1" type="ORF">LCGC14_1847880</name>
</gene>